<name>A0ABM7RRK3_9PSED</name>
<evidence type="ECO:0000313" key="1">
    <source>
        <dbReference type="EMBL" id="BCX67799.1"/>
    </source>
</evidence>
<evidence type="ECO:0000313" key="2">
    <source>
        <dbReference type="Proteomes" id="UP000218595"/>
    </source>
</evidence>
<evidence type="ECO:0008006" key="3">
    <source>
        <dbReference type="Google" id="ProtNLM"/>
    </source>
</evidence>
<dbReference type="RefSeq" id="WP_239499393.1">
    <property type="nucleotide sequence ID" value="NZ_AP017423.2"/>
</dbReference>
<protein>
    <recommendedName>
        <fullName evidence="3">DUF4393 domain-containing protein</fullName>
    </recommendedName>
</protein>
<proteinExistence type="predicted"/>
<dbReference type="Proteomes" id="UP000218595">
    <property type="component" value="Chromosome"/>
</dbReference>
<reference evidence="1 2" key="1">
    <citation type="submission" date="2016-04" db="EMBL/GenBank/DDBJ databases">
        <title>Complete genome sequence of Pseudomonas sp. LAB-08 isolated from TCE contaminated aquifer soil.</title>
        <authorList>
            <person name="Dohra H."/>
            <person name="Suzuki K."/>
            <person name="Fatma A."/>
            <person name="Inuzuka Y."/>
            <person name="Honjo M."/>
            <person name="Tashiro Y."/>
            <person name="Futamata H."/>
        </authorList>
    </citation>
    <scope>NUCLEOTIDE SEQUENCE [LARGE SCALE GENOMIC DNA]</scope>
    <source>
        <strain evidence="1 2">LAB-08</strain>
    </source>
</reference>
<sequence>MVQPIDLERMEPAVEPVEEKLHRAVRAAIGALPMIGSPALEFFNSIFEAPLSKRRAEVIRQIGEGLNDLIAQGIVTEAGLQENEAFISTVAEVCNISLRNHQAEKLEALRNAAINSALPGCPSDDYRQIFLHFVDVCTVSHIRLLKLFENPNQWFLDNNRAEPYRTAVSLSQVVEHAMPELTRNREILDTVWADLYQKGFVDVKQMELVLSHESCFSKQTTRFGSKLIAFLS</sequence>
<organism evidence="1 2">
    <name type="scientific">Pseudomonas izuensis</name>
    <dbReference type="NCBI Taxonomy" id="2684212"/>
    <lineage>
        <taxon>Bacteria</taxon>
        <taxon>Pseudomonadati</taxon>
        <taxon>Pseudomonadota</taxon>
        <taxon>Gammaproteobacteria</taxon>
        <taxon>Pseudomonadales</taxon>
        <taxon>Pseudomonadaceae</taxon>
        <taxon>Pseudomonas</taxon>
    </lineage>
</organism>
<gene>
    <name evidence="1" type="ORF">LAB08_R24360</name>
</gene>
<dbReference type="EMBL" id="AP017423">
    <property type="protein sequence ID" value="BCX67799.1"/>
    <property type="molecule type" value="Genomic_DNA"/>
</dbReference>
<accession>A0ABM7RRK3</accession>
<keyword evidence="2" id="KW-1185">Reference proteome</keyword>